<dbReference type="RefSeq" id="WP_260746312.1">
    <property type="nucleotide sequence ID" value="NZ_CP092109.1"/>
</dbReference>
<reference evidence="3" key="1">
    <citation type="journal article" date="2022" name="Environ. Microbiol.">
        <title>Geoalkalibacter halelectricus SAP #1 sp. nov. possessing extracellular electron transfer and mineral#reducing capabilities from a haloalkaline environment.</title>
        <authorList>
            <person name="Yadav S."/>
            <person name="Singh R."/>
            <person name="Sundharam S.S."/>
            <person name="Chaudhary S."/>
            <person name="Krishnamurthi S."/>
            <person name="Patil S.A."/>
        </authorList>
    </citation>
    <scope>NUCLEOTIDE SEQUENCE</scope>
    <source>
        <strain evidence="3">SAP-1</strain>
    </source>
</reference>
<proteinExistence type="predicted"/>
<sequence>MQTPPTYPSNFILEKDGLYVANKEGEMVRATRAPLCPKAMARTASGNDWLYIVAFKDRDGFQKEVQIPARDVMGRGTAAIELLVNAGLDICVRREGDVVDFIRSTQVSERRILVKATGWVEGRNLFVLPGRIIGNLSGERILFAAEENSPTVASMGAQGTLEEWKNNVPAQALGNPLLVFAISASFTGSLLHLLGLDGGVFHFWGTSSRGKTTLLMAAASVHGNGGDPASTRDSYVRNWNLTTNAIEGLGAAHNDGTLVMDEIGVFAGHDIDQIAYYLTAGQGRTSMTSSRRLRAQRSWRCSILSSGEISFASKAGASGRRVMAGQLARFVDVSITDNVFHDTKGLPPAEFVDGLKRACSTYYGTAGPAFLENLIEALEEYGLEGLRTLLTDYLNQYVDELTLPGLQPEEVRALRRFALVRVAAELAVDFGILPFSGEEILEAVIFARDAWLASNEVFSDIDRAVMALQTYIVHHHGSFPNTRNKQARVSNCKGFYNSEQKTYLFTDDQLKAATGGCEPMLVAKALRDRGLLVTHESGRLKIKQKLSSMDDTWVRFYTVRSKIVTIGDNETEGGGIEGQAPQAPESPLDQDE</sequence>
<dbReference type="Pfam" id="PF06048">
    <property type="entry name" value="DUF927"/>
    <property type="match status" value="1"/>
</dbReference>
<dbReference type="Proteomes" id="UP001060414">
    <property type="component" value="Chromosome"/>
</dbReference>
<protein>
    <submittedName>
        <fullName evidence="3">DUF927 domain-containing protein</fullName>
    </submittedName>
</protein>
<feature type="region of interest" description="Disordered" evidence="1">
    <location>
        <begin position="568"/>
        <end position="592"/>
    </location>
</feature>
<evidence type="ECO:0000313" key="4">
    <source>
        <dbReference type="Proteomes" id="UP001060414"/>
    </source>
</evidence>
<organism evidence="3 4">
    <name type="scientific">Geoalkalibacter halelectricus</name>
    <dbReference type="NCBI Taxonomy" id="2847045"/>
    <lineage>
        <taxon>Bacteria</taxon>
        <taxon>Pseudomonadati</taxon>
        <taxon>Thermodesulfobacteriota</taxon>
        <taxon>Desulfuromonadia</taxon>
        <taxon>Desulfuromonadales</taxon>
        <taxon>Geoalkalibacteraceae</taxon>
        <taxon>Geoalkalibacter</taxon>
    </lineage>
</organism>
<dbReference type="InterPro" id="IPR009270">
    <property type="entry name" value="DUF927"/>
</dbReference>
<gene>
    <name evidence="3" type="ORF">L9S41_09630</name>
</gene>
<keyword evidence="4" id="KW-1185">Reference proteome</keyword>
<feature type="domain" description="DUF927" evidence="2">
    <location>
        <begin position="14"/>
        <end position="294"/>
    </location>
</feature>
<evidence type="ECO:0000259" key="2">
    <source>
        <dbReference type="Pfam" id="PF06048"/>
    </source>
</evidence>
<evidence type="ECO:0000256" key="1">
    <source>
        <dbReference type="SAM" id="MobiDB-lite"/>
    </source>
</evidence>
<evidence type="ECO:0000313" key="3">
    <source>
        <dbReference type="EMBL" id="UWZ77963.1"/>
    </source>
</evidence>
<name>A0ABY5ZHB1_9BACT</name>
<dbReference type="EMBL" id="CP092109">
    <property type="protein sequence ID" value="UWZ77963.1"/>
    <property type="molecule type" value="Genomic_DNA"/>
</dbReference>
<accession>A0ABY5ZHB1</accession>